<protein>
    <submittedName>
        <fullName evidence="2">Glycosyl transferase group 1</fullName>
    </submittedName>
</protein>
<accession>I4EI26</accession>
<keyword evidence="2" id="KW-0808">Transferase</keyword>
<dbReference type="CDD" id="cd03801">
    <property type="entry name" value="GT4_PimA-like"/>
    <property type="match status" value="1"/>
</dbReference>
<dbReference type="InterPro" id="IPR001296">
    <property type="entry name" value="Glyco_trans_1"/>
</dbReference>
<dbReference type="Proteomes" id="UP000004221">
    <property type="component" value="Unassembled WGS sequence"/>
</dbReference>
<dbReference type="OrthoDB" id="9794513at2"/>
<evidence type="ECO:0000259" key="1">
    <source>
        <dbReference type="Pfam" id="PF00534"/>
    </source>
</evidence>
<dbReference type="EMBL" id="CAGS01000260">
    <property type="protein sequence ID" value="CCF84338.1"/>
    <property type="molecule type" value="Genomic_DNA"/>
</dbReference>
<feature type="domain" description="Glycosyl transferase family 1" evidence="1">
    <location>
        <begin position="199"/>
        <end position="290"/>
    </location>
</feature>
<dbReference type="RefSeq" id="WP_008478434.1">
    <property type="nucleotide sequence ID" value="NZ_CAGS01000260.1"/>
</dbReference>
<dbReference type="PANTHER" id="PTHR12526">
    <property type="entry name" value="GLYCOSYLTRANSFERASE"/>
    <property type="match status" value="1"/>
</dbReference>
<dbReference type="Pfam" id="PF00534">
    <property type="entry name" value="Glycos_transf_1"/>
    <property type="match status" value="1"/>
</dbReference>
<name>I4EI26_9BACT</name>
<sequence length="342" mass="38870">MKRLKILIWHIHGSYLNTLARIDHDWYLPVKPGRPEGYGGRGPTFDLPASVREVPAERVPELGLDLIIYQTPKNYFEDQFEILSPEQRRLPRIYLEHNTPKPDAVRTRHPVDDPRVLLVHVTHYNRLMWDNGPTPTVVIEHSVAIDPSIRYRGDLARGITIVNGMQRRPRIAGYDLFLRARRAVPLDIAGMETEAFGGLGDIPYRDLHQRIAGYRFLFSPIRYTSLPLAVIEAMTIGMPVVALATTELPTVIKDGETGYVSCDVDRLIERMRSLLANPEEARRIGANARAVAQERFGLDRFIRDWNAAFSLALTTPGGPADALHAPRREDRLRWTDPYASPF</sequence>
<keyword evidence="3" id="KW-1185">Reference proteome</keyword>
<dbReference type="PANTHER" id="PTHR12526:SF627">
    <property type="entry name" value="D-RHAMNOSYLTRANSFERASE WBPZ"/>
    <property type="match status" value="1"/>
</dbReference>
<proteinExistence type="predicted"/>
<comment type="caution">
    <text evidence="2">The sequence shown here is derived from an EMBL/GenBank/DDBJ whole genome shotgun (WGS) entry which is preliminary data.</text>
</comment>
<dbReference type="GO" id="GO:0016757">
    <property type="term" value="F:glycosyltransferase activity"/>
    <property type="evidence" value="ECO:0007669"/>
    <property type="project" value="InterPro"/>
</dbReference>
<evidence type="ECO:0000313" key="2">
    <source>
        <dbReference type="EMBL" id="CCF84338.1"/>
    </source>
</evidence>
<dbReference type="Gene3D" id="3.40.50.2000">
    <property type="entry name" value="Glycogen Phosphorylase B"/>
    <property type="match status" value="1"/>
</dbReference>
<gene>
    <name evidence="2" type="ORF">NITHO_3320006</name>
</gene>
<evidence type="ECO:0000313" key="3">
    <source>
        <dbReference type="Proteomes" id="UP000004221"/>
    </source>
</evidence>
<organism evidence="2 3">
    <name type="scientific">Nitrolancea hollandica Lb</name>
    <dbReference type="NCBI Taxonomy" id="1129897"/>
    <lineage>
        <taxon>Bacteria</taxon>
        <taxon>Pseudomonadati</taxon>
        <taxon>Thermomicrobiota</taxon>
        <taxon>Thermomicrobia</taxon>
        <taxon>Sphaerobacterales</taxon>
        <taxon>Sphaerobacterineae</taxon>
        <taxon>Sphaerobacteraceae</taxon>
        <taxon>Nitrolancea</taxon>
    </lineage>
</organism>
<dbReference type="AlphaFoldDB" id="I4EI26"/>
<reference evidence="2 3" key="1">
    <citation type="journal article" date="2012" name="ISME J.">
        <title>Nitrification expanded: discovery, physiology and genomics of a nitrite-oxidizing bacterium from the phylum Chloroflexi.</title>
        <authorList>
            <person name="Sorokin D.Y."/>
            <person name="Lucker S."/>
            <person name="Vejmelkova D."/>
            <person name="Kostrikina N.A."/>
            <person name="Kleerebezem R."/>
            <person name="Rijpstra W.I."/>
            <person name="Damste J.S."/>
            <person name="Le Paslier D."/>
            <person name="Muyzer G."/>
            <person name="Wagner M."/>
            <person name="van Loosdrecht M.C."/>
            <person name="Daims H."/>
        </authorList>
    </citation>
    <scope>NUCLEOTIDE SEQUENCE [LARGE SCALE GENOMIC DNA]</scope>
    <source>
        <strain evidence="3">none</strain>
    </source>
</reference>
<dbReference type="SUPFAM" id="SSF53756">
    <property type="entry name" value="UDP-Glycosyltransferase/glycogen phosphorylase"/>
    <property type="match status" value="1"/>
</dbReference>